<feature type="non-terminal residue" evidence="1">
    <location>
        <position position="76"/>
    </location>
</feature>
<proteinExistence type="predicted"/>
<name>A0A6H5HG81_9HEMI</name>
<sequence length="76" mass="9351">MNPYIQQCRILRSDRKRDRYNTRFLNQYPRLLYWRFIPFIRCVSLILPASNCDGDRKSHFTERQYKSGTRDQIGNY</sequence>
<organism evidence="1 2">
    <name type="scientific">Nesidiocoris tenuis</name>
    <dbReference type="NCBI Taxonomy" id="355587"/>
    <lineage>
        <taxon>Eukaryota</taxon>
        <taxon>Metazoa</taxon>
        <taxon>Ecdysozoa</taxon>
        <taxon>Arthropoda</taxon>
        <taxon>Hexapoda</taxon>
        <taxon>Insecta</taxon>
        <taxon>Pterygota</taxon>
        <taxon>Neoptera</taxon>
        <taxon>Paraneoptera</taxon>
        <taxon>Hemiptera</taxon>
        <taxon>Heteroptera</taxon>
        <taxon>Panheteroptera</taxon>
        <taxon>Cimicomorpha</taxon>
        <taxon>Miridae</taxon>
        <taxon>Dicyphina</taxon>
        <taxon>Nesidiocoris</taxon>
    </lineage>
</organism>
<dbReference type="AlphaFoldDB" id="A0A6H5HG81"/>
<protein>
    <submittedName>
        <fullName evidence="1">Uncharacterized protein</fullName>
    </submittedName>
</protein>
<dbReference type="Proteomes" id="UP000479000">
    <property type="component" value="Unassembled WGS sequence"/>
</dbReference>
<evidence type="ECO:0000313" key="1">
    <source>
        <dbReference type="EMBL" id="CAB0015235.1"/>
    </source>
</evidence>
<reference evidence="1 2" key="1">
    <citation type="submission" date="2020-02" db="EMBL/GenBank/DDBJ databases">
        <authorList>
            <person name="Ferguson B K."/>
        </authorList>
    </citation>
    <scope>NUCLEOTIDE SEQUENCE [LARGE SCALE GENOMIC DNA]</scope>
</reference>
<keyword evidence="2" id="KW-1185">Reference proteome</keyword>
<evidence type="ECO:0000313" key="2">
    <source>
        <dbReference type="Proteomes" id="UP000479000"/>
    </source>
</evidence>
<dbReference type="EMBL" id="CADCXU010028808">
    <property type="protein sequence ID" value="CAB0015235.1"/>
    <property type="molecule type" value="Genomic_DNA"/>
</dbReference>
<accession>A0A6H5HG81</accession>
<gene>
    <name evidence="1" type="ORF">NTEN_LOCUS19585</name>
</gene>